<sequence>MAARMFTKFEKYWSDFSIILAIACIVDPRYKEFDLEEALYEVDLKKSQLELYLEEKKEDRSRRRALDVINFWRVNQFRYPEVAAMARDILRILVSTVALESTFSVGAKVLDQYQNSLKPDVVEAIICSKD</sequence>
<dbReference type="PANTHER" id="PTHR23272:SF192">
    <property type="entry name" value="ZINC FINGER BED DOMAIN-CONTAINING PROTEIN DAYSLEEPER-LIKE"/>
    <property type="match status" value="1"/>
</dbReference>
<proteinExistence type="predicted"/>
<dbReference type="InterPro" id="IPR008906">
    <property type="entry name" value="HATC_C_dom"/>
</dbReference>
<dbReference type="Pfam" id="PF14372">
    <property type="entry name" value="hAT-like_RNase-H"/>
    <property type="match status" value="1"/>
</dbReference>
<reference evidence="4" key="1">
    <citation type="submission" date="2013-09" db="EMBL/GenBank/DDBJ databases">
        <title>Corchorus olitorius genome sequencing.</title>
        <authorList>
            <person name="Alam M."/>
            <person name="Haque M.S."/>
            <person name="Islam M.S."/>
            <person name="Emdad E.M."/>
            <person name="Islam M.M."/>
            <person name="Ahmed B."/>
            <person name="Halim A."/>
            <person name="Hossen Q.M.M."/>
            <person name="Hossain M.Z."/>
            <person name="Ahmed R."/>
            <person name="Khan M.M."/>
            <person name="Islam R."/>
            <person name="Rashid M.M."/>
            <person name="Khan S.A."/>
            <person name="Rahman M.S."/>
            <person name="Alam M."/>
            <person name="Yahiya A.S."/>
            <person name="Khan M.S."/>
            <person name="Azam M.S."/>
            <person name="Haque T."/>
            <person name="Lashkar M.Z.H."/>
            <person name="Akhand A.I."/>
            <person name="Morshed G."/>
            <person name="Roy S."/>
            <person name="Uddin K.S."/>
            <person name="Rabeya T."/>
            <person name="Hossain A.S."/>
            <person name="Chowdhury A."/>
            <person name="Snigdha A.R."/>
            <person name="Mortoza M.S."/>
            <person name="Matin S.A."/>
            <person name="Hoque S.M.E."/>
            <person name="Islam M.K."/>
            <person name="Roy D.K."/>
            <person name="Haider R."/>
            <person name="Moosa M.M."/>
            <person name="Elias S.M."/>
            <person name="Hasan A.M."/>
            <person name="Jahan S."/>
            <person name="Shafiuddin M."/>
            <person name="Mahmood N."/>
            <person name="Shommy N.S."/>
        </authorList>
    </citation>
    <scope>NUCLEOTIDE SEQUENCE [LARGE SCALE GENOMIC DNA]</scope>
    <source>
        <strain evidence="4">cv. O-4</strain>
    </source>
</reference>
<dbReference type="InterPro" id="IPR025525">
    <property type="entry name" value="hAT-like_transposase_RNase-H"/>
</dbReference>
<dbReference type="OrthoDB" id="1937594at2759"/>
<evidence type="ECO:0000259" key="2">
    <source>
        <dbReference type="Pfam" id="PF14372"/>
    </source>
</evidence>
<dbReference type="PANTHER" id="PTHR23272">
    <property type="entry name" value="BED FINGER-RELATED"/>
    <property type="match status" value="1"/>
</dbReference>
<evidence type="ECO:0000313" key="4">
    <source>
        <dbReference type="Proteomes" id="UP000187203"/>
    </source>
</evidence>
<feature type="domain" description="hAT-like transposase RNase-H fold" evidence="2">
    <location>
        <begin position="1"/>
        <end position="39"/>
    </location>
</feature>
<gene>
    <name evidence="3" type="ORF">COLO4_28915</name>
</gene>
<accession>A0A1R3HHM5</accession>
<organism evidence="3 4">
    <name type="scientific">Corchorus olitorius</name>
    <dbReference type="NCBI Taxonomy" id="93759"/>
    <lineage>
        <taxon>Eukaryota</taxon>
        <taxon>Viridiplantae</taxon>
        <taxon>Streptophyta</taxon>
        <taxon>Embryophyta</taxon>
        <taxon>Tracheophyta</taxon>
        <taxon>Spermatophyta</taxon>
        <taxon>Magnoliopsida</taxon>
        <taxon>eudicotyledons</taxon>
        <taxon>Gunneridae</taxon>
        <taxon>Pentapetalae</taxon>
        <taxon>rosids</taxon>
        <taxon>malvids</taxon>
        <taxon>Malvales</taxon>
        <taxon>Malvaceae</taxon>
        <taxon>Grewioideae</taxon>
        <taxon>Apeibeae</taxon>
        <taxon>Corchorus</taxon>
    </lineage>
</organism>
<dbReference type="STRING" id="93759.A0A1R3HHM5"/>
<dbReference type="GO" id="GO:0046983">
    <property type="term" value="F:protein dimerization activity"/>
    <property type="evidence" value="ECO:0007669"/>
    <property type="project" value="InterPro"/>
</dbReference>
<evidence type="ECO:0000313" key="3">
    <source>
        <dbReference type="EMBL" id="OMO69819.1"/>
    </source>
</evidence>
<dbReference type="Proteomes" id="UP000187203">
    <property type="component" value="Unassembled WGS sequence"/>
</dbReference>
<evidence type="ECO:0000259" key="1">
    <source>
        <dbReference type="Pfam" id="PF05699"/>
    </source>
</evidence>
<dbReference type="Pfam" id="PF05699">
    <property type="entry name" value="Dimer_Tnp_hAT"/>
    <property type="match status" value="1"/>
</dbReference>
<evidence type="ECO:0008006" key="5">
    <source>
        <dbReference type="Google" id="ProtNLM"/>
    </source>
</evidence>
<keyword evidence="4" id="KW-1185">Reference proteome</keyword>
<dbReference type="AlphaFoldDB" id="A0A1R3HHM5"/>
<dbReference type="EMBL" id="AWUE01020140">
    <property type="protein sequence ID" value="OMO69819.1"/>
    <property type="molecule type" value="Genomic_DNA"/>
</dbReference>
<dbReference type="GO" id="GO:0003677">
    <property type="term" value="F:DNA binding"/>
    <property type="evidence" value="ECO:0007669"/>
    <property type="project" value="InterPro"/>
</dbReference>
<protein>
    <recommendedName>
        <fullName evidence="5">HAT C-terminal dimerisation domain-containing protein</fullName>
    </recommendedName>
</protein>
<name>A0A1R3HHM5_9ROSI</name>
<dbReference type="SUPFAM" id="SSF53098">
    <property type="entry name" value="Ribonuclease H-like"/>
    <property type="match status" value="1"/>
</dbReference>
<feature type="domain" description="HAT C-terminal dimerisation" evidence="1">
    <location>
        <begin position="49"/>
        <end position="130"/>
    </location>
</feature>
<comment type="caution">
    <text evidence="3">The sequence shown here is derived from an EMBL/GenBank/DDBJ whole genome shotgun (WGS) entry which is preliminary data.</text>
</comment>
<dbReference type="InterPro" id="IPR012337">
    <property type="entry name" value="RNaseH-like_sf"/>
</dbReference>